<comment type="caution">
    <text evidence="1">The sequence shown here is derived from an EMBL/GenBank/DDBJ whole genome shotgun (WGS) entry which is preliminary data.</text>
</comment>
<gene>
    <name evidence="1" type="ORF">HPB49_002711</name>
</gene>
<sequence length="399" mass="42981">MLTKFVFLAAVFVVVNCEHDDDTLLAKAHNQFAVNLLKHLATQDPSSNVFFSPTSIAAAFGMAYAGAQGSTEAELGSVLGHTAVGLTDRARVLSAYKNLLQLAASSNVTLDVANMVLAQNGLSVNDSYKQQLREVFDAELRSADFVNEGPRVAAEVNAWVREKTRGKISGILPEGQSLNIVLFILNAVFFKGTWVTKFDAADTANKPFFNLGTTEVSKPAMHLSARFPHTRIDALHASALEIPYLGDKFSMVVMLPDTPTGLQALRDGLSVATLEDLGSNLYRKDVVLRLPKFEMSLTYNLVPAMKALGLNAVFGGSANFSGIAEGLQVRISDAVHKAAIEVTEEGTVAAAVTGLSFVAASALNLPPPPVLFTVDRPFLYYIRDKITNHILFIGEVHSL</sequence>
<reference evidence="1" key="1">
    <citation type="submission" date="2020-05" db="EMBL/GenBank/DDBJ databases">
        <title>Large-scale comparative analyses of tick genomes elucidate their genetic diversity and vector capacities.</title>
        <authorList>
            <person name="Jia N."/>
            <person name="Wang J."/>
            <person name="Shi W."/>
            <person name="Du L."/>
            <person name="Sun Y."/>
            <person name="Zhan W."/>
            <person name="Jiang J."/>
            <person name="Wang Q."/>
            <person name="Zhang B."/>
            <person name="Ji P."/>
            <person name="Sakyi L.B."/>
            <person name="Cui X."/>
            <person name="Yuan T."/>
            <person name="Jiang B."/>
            <person name="Yang W."/>
            <person name="Lam T.T.-Y."/>
            <person name="Chang Q."/>
            <person name="Ding S."/>
            <person name="Wang X."/>
            <person name="Zhu J."/>
            <person name="Ruan X."/>
            <person name="Zhao L."/>
            <person name="Wei J."/>
            <person name="Que T."/>
            <person name="Du C."/>
            <person name="Cheng J."/>
            <person name="Dai P."/>
            <person name="Han X."/>
            <person name="Huang E."/>
            <person name="Gao Y."/>
            <person name="Liu J."/>
            <person name="Shao H."/>
            <person name="Ye R."/>
            <person name="Li L."/>
            <person name="Wei W."/>
            <person name="Wang X."/>
            <person name="Wang C."/>
            <person name="Yang T."/>
            <person name="Huo Q."/>
            <person name="Li W."/>
            <person name="Guo W."/>
            <person name="Chen H."/>
            <person name="Zhou L."/>
            <person name="Ni X."/>
            <person name="Tian J."/>
            <person name="Zhou Y."/>
            <person name="Sheng Y."/>
            <person name="Liu T."/>
            <person name="Pan Y."/>
            <person name="Xia L."/>
            <person name="Li J."/>
            <person name="Zhao F."/>
            <person name="Cao W."/>
        </authorList>
    </citation>
    <scope>NUCLEOTIDE SEQUENCE</scope>
    <source>
        <strain evidence="1">Dsil-2018</strain>
    </source>
</reference>
<dbReference type="Proteomes" id="UP000821865">
    <property type="component" value="Chromosome 2"/>
</dbReference>
<evidence type="ECO:0000313" key="2">
    <source>
        <dbReference type="Proteomes" id="UP000821865"/>
    </source>
</evidence>
<proteinExistence type="predicted"/>
<accession>A0ACB8DAM7</accession>
<protein>
    <submittedName>
        <fullName evidence="1">Uncharacterized protein</fullName>
    </submittedName>
</protein>
<evidence type="ECO:0000313" key="1">
    <source>
        <dbReference type="EMBL" id="KAH7964966.1"/>
    </source>
</evidence>
<name>A0ACB8DAM7_DERSI</name>
<organism evidence="1 2">
    <name type="scientific">Dermacentor silvarum</name>
    <name type="common">Tick</name>
    <dbReference type="NCBI Taxonomy" id="543639"/>
    <lineage>
        <taxon>Eukaryota</taxon>
        <taxon>Metazoa</taxon>
        <taxon>Ecdysozoa</taxon>
        <taxon>Arthropoda</taxon>
        <taxon>Chelicerata</taxon>
        <taxon>Arachnida</taxon>
        <taxon>Acari</taxon>
        <taxon>Parasitiformes</taxon>
        <taxon>Ixodida</taxon>
        <taxon>Ixodoidea</taxon>
        <taxon>Ixodidae</taxon>
        <taxon>Rhipicephalinae</taxon>
        <taxon>Dermacentor</taxon>
    </lineage>
</organism>
<dbReference type="EMBL" id="CM023471">
    <property type="protein sequence ID" value="KAH7964966.1"/>
    <property type="molecule type" value="Genomic_DNA"/>
</dbReference>
<keyword evidence="2" id="KW-1185">Reference proteome</keyword>